<feature type="domain" description="Cadherin" evidence="17">
    <location>
        <begin position="950"/>
        <end position="1054"/>
    </location>
</feature>
<keyword evidence="7 13" id="KW-0106">Calcium</keyword>
<dbReference type="InterPro" id="IPR020894">
    <property type="entry name" value="Cadherin_CS"/>
</dbReference>
<evidence type="ECO:0000313" key="19">
    <source>
        <dbReference type="Proteomes" id="UP000478052"/>
    </source>
</evidence>
<dbReference type="InterPro" id="IPR002126">
    <property type="entry name" value="Cadherin-like_dom"/>
</dbReference>
<evidence type="ECO:0000256" key="6">
    <source>
        <dbReference type="ARBA" id="ARBA00022737"/>
    </source>
</evidence>
<keyword evidence="9 15" id="KW-1133">Transmembrane helix</keyword>
<comment type="subcellular location">
    <subcellularLocation>
        <location evidence="1">Cell membrane</location>
        <topology evidence="1">Single-pass type I membrane protein</topology>
    </subcellularLocation>
</comment>
<dbReference type="Pfam" id="PF00028">
    <property type="entry name" value="Cadherin"/>
    <property type="match status" value="9"/>
</dbReference>
<evidence type="ECO:0000256" key="8">
    <source>
        <dbReference type="ARBA" id="ARBA00022889"/>
    </source>
</evidence>
<feature type="domain" description="Cadherin" evidence="17">
    <location>
        <begin position="828"/>
        <end position="949"/>
    </location>
</feature>
<accession>A0A6G0YRB5</accession>
<dbReference type="FunFam" id="2.60.40.60:FF:000098">
    <property type="entry name" value="cadherin-23 isoform X1"/>
    <property type="match status" value="1"/>
</dbReference>
<feature type="domain" description="Cadherin" evidence="17">
    <location>
        <begin position="485"/>
        <end position="594"/>
    </location>
</feature>
<feature type="domain" description="Cadherin" evidence="17">
    <location>
        <begin position="716"/>
        <end position="828"/>
    </location>
</feature>
<feature type="signal peptide" evidence="16">
    <location>
        <begin position="1"/>
        <end position="24"/>
    </location>
</feature>
<dbReference type="Gene3D" id="2.60.40.60">
    <property type="entry name" value="Cadherins"/>
    <property type="match status" value="14"/>
</dbReference>
<comment type="caution">
    <text evidence="18">The sequence shown here is derived from an EMBL/GenBank/DDBJ whole genome shotgun (WGS) entry which is preliminary data.</text>
</comment>
<feature type="chain" id="PRO_5026318487" evidence="16">
    <location>
        <begin position="25"/>
        <end position="1882"/>
    </location>
</feature>
<evidence type="ECO:0000256" key="2">
    <source>
        <dbReference type="ARBA" id="ARBA00022475"/>
    </source>
</evidence>
<keyword evidence="2" id="KW-1003">Cell membrane</keyword>
<dbReference type="FunFam" id="2.60.40.60:FF:000306">
    <property type="entry name" value="Cadherin 23"/>
    <property type="match status" value="1"/>
</dbReference>
<feature type="domain" description="Cadherin" evidence="17">
    <location>
        <begin position="141"/>
        <end position="250"/>
    </location>
</feature>
<feature type="domain" description="Cadherin" evidence="17">
    <location>
        <begin position="595"/>
        <end position="715"/>
    </location>
</feature>
<dbReference type="Proteomes" id="UP000478052">
    <property type="component" value="Unassembled WGS sequence"/>
</dbReference>
<organism evidence="18 19">
    <name type="scientific">Aphis craccivora</name>
    <name type="common">Cowpea aphid</name>
    <dbReference type="NCBI Taxonomy" id="307492"/>
    <lineage>
        <taxon>Eukaryota</taxon>
        <taxon>Metazoa</taxon>
        <taxon>Ecdysozoa</taxon>
        <taxon>Arthropoda</taxon>
        <taxon>Hexapoda</taxon>
        <taxon>Insecta</taxon>
        <taxon>Pterygota</taxon>
        <taxon>Neoptera</taxon>
        <taxon>Paraneoptera</taxon>
        <taxon>Hemiptera</taxon>
        <taxon>Sternorrhyncha</taxon>
        <taxon>Aphidomorpha</taxon>
        <taxon>Aphidoidea</taxon>
        <taxon>Aphididae</taxon>
        <taxon>Aphidini</taxon>
        <taxon>Aphis</taxon>
        <taxon>Aphis</taxon>
    </lineage>
</organism>
<keyword evidence="10 15" id="KW-0472">Membrane</keyword>
<evidence type="ECO:0000256" key="3">
    <source>
        <dbReference type="ARBA" id="ARBA00022692"/>
    </source>
</evidence>
<reference evidence="18 19" key="1">
    <citation type="submission" date="2019-08" db="EMBL/GenBank/DDBJ databases">
        <title>Whole genome of Aphis craccivora.</title>
        <authorList>
            <person name="Voronova N.V."/>
            <person name="Shulinski R.S."/>
            <person name="Bandarenka Y.V."/>
            <person name="Zhorov D.G."/>
            <person name="Warner D."/>
        </authorList>
    </citation>
    <scope>NUCLEOTIDE SEQUENCE [LARGE SCALE GENOMIC DNA]</scope>
    <source>
        <strain evidence="18">180601</strain>
        <tissue evidence="18">Whole Body</tissue>
    </source>
</reference>
<dbReference type="PROSITE" id="PS00232">
    <property type="entry name" value="CADHERIN_1"/>
    <property type="match status" value="6"/>
</dbReference>
<dbReference type="OrthoDB" id="6510378at2759"/>
<keyword evidence="3 15" id="KW-0812">Transmembrane</keyword>
<dbReference type="FunFam" id="2.60.40.60:FF:000092">
    <property type="entry name" value="Protocadherin 8"/>
    <property type="match status" value="1"/>
</dbReference>
<dbReference type="PANTHER" id="PTHR24028">
    <property type="entry name" value="CADHERIN-87A"/>
    <property type="match status" value="1"/>
</dbReference>
<sequence>MVVYRNGWKIYWLSVVILVQFSAANKPPQFVTDWQTEIIVRLKEGPETPIGSLIYRVRGIDPDADKLIFGVREPGDKVIRVENFGRSEANIYLKIELDRETKDEYSLVLTLTDGHLGDGNFITQSFLLIVDDINDNAPIFKPYQNTIFVPEDSLPTVIATVEATDADEGPYGQVVYHLQDSDSIESRLFSISTVNGQGVIRLVGSLDYEKTSLHQLKILAVDRATIEKRKTGTAAIFVKVQDVEDQPPEFIVITPVARVSEDAPPGTSIIQVKAIDGDRGIDNRIVYSITRGGNGMLQVEPNSGIVYTTNILDREDPLIIKTGAIIIEIMVDKMATEESKNVFPNPSTKTEVTVIVTDINDETPTFRSPQYIAEVNENSQQNTPVNFIGDSIPQVYDYDQGKNGTFRLRIQQGRIGYFDITPSEGINEASFLIRVNRTADLDYELVKVINFTIVAIETIAKNPKYSVVPVSVYIRDVNDNYPEFSRPIYEVFVSENSVSGKTIGKVEATDKDSGFFGTNGIRYTSIRGSCADFLKLNAESGEIIIKSDRPVFDREQISKHFLTIEARDDLGLGNRNSVQLIINVEDVNDNSPRFLSSKYETRLKENHLLFESPVTVEARDLDLNGTKNSEISYRILHSDYPVDCFSIDSVTGVLKPIRPVDFEKLQNRKSTNSINGNLRPINLVIQAQDHGLPSLSDETHVIVYVEDVNDFGPKFESRSYETIISEDLVGGSTVLEVNAWDEDGSAPNNVVVYRLSSGAEDKFVIDAYSGVIKVAHGASLDPDKTQPKTYAYYLEVVAIDGGIGDQQLSSIVNVTIKIQDVNNKPPFFKEMEPVHVNENELVGSVITKIEAEDPDAKPVLRYKIDVNASEARNEDGVIIRPTDYDWPSAFALNPVDGYLRVGKLLDREKVETIRLALVVEDIAAVNGKQIVQTILIVHVDDENDNDPVFRQKFYKRTVMENSQPGVPIITVMADDADKNRTIHYSIEESSIDATDLIRLDPESGEIVVAGRIDHEQVHWINVSVRASDSGVPARYSFADVILRVIDENDNNPYFIEDTPTNITIPENTPIGSSIAIITAMDADSGDYGKITYLLDRLSSQGKFTIDTNNGVLKVADTLDREQTSTYNLIVEAWDNYQFGYVSGESRNAFKQIMVMVSDINDNAPLFDHLPSECVIVTEFHTVGDMILLIKATDADDPATVNGRIMFSIEDGNERELFGLHNVDYWSGRLYTTSSLKNLYGNYSLLIRAQDGGDPQKSSLTTVNVCVTDVNDNAPRFVSPPYNVTVRLLQNMTIGSPVITVKAIDDDVGPNAEVRYRFKHDLMGDWKTFLVDEITGLITLKKSLNKEIQKIYQIRIEAYDLGIPTPLSSDLELTIHVRSTNDFQPRFLINEITVNFTEHREPGSEYWQLIDTVDREELNDLEKTPPPVCYYVISGNDENRFIVEPLNHRISVANELDREVKETYELLVKASEDCLHSPPPSHDFIQDDDSLLKVLVFVNDINDHAPEFLKRVFTGGVTTEADFGAEFMQIKAIDADKGNNAELSYYIVPGSLEVSLAEGLDSIQYPPFLVDIATGMIYLNFDPQKGMKGYFDFQVVVNDTGGLYDTARVLIYLLREDQRVRFVVRQNPSQLREKVEIFREILGNVTGAIVNVDEYKVHETHDGRVDKTRSDMYLHFVNHNDNSIMEVPHVLRIIDENIEHLDSLFKEFNVLDTQAAEPEPLRRASMKDDNVIWMWLVGTTFFLGLLLIVVVSICLSQRSNYRRQLKAATINAFDPRTPDHISSAAIGGRVPNTNMHSVAGSNPMWMQAYENEWYKDRETLSQTSERDSLDDNTTTSTTSPQPIERSTTTLFIKNNECNIHTDSTDDYYERTRITVKNLETTEL</sequence>
<evidence type="ECO:0000256" key="5">
    <source>
        <dbReference type="ARBA" id="ARBA00022729"/>
    </source>
</evidence>
<dbReference type="PRINTS" id="PR00205">
    <property type="entry name" value="CADHERIN"/>
</dbReference>
<gene>
    <name evidence="18" type="ORF">FWK35_00009866</name>
</gene>
<feature type="domain" description="Cadherin" evidence="17">
    <location>
        <begin position="1176"/>
        <end position="1276"/>
    </location>
</feature>
<evidence type="ECO:0000256" key="10">
    <source>
        <dbReference type="ARBA" id="ARBA00023136"/>
    </source>
</evidence>
<dbReference type="SUPFAM" id="SSF49313">
    <property type="entry name" value="Cadherin-like"/>
    <property type="match status" value="14"/>
</dbReference>
<dbReference type="PANTHER" id="PTHR24028:SF328">
    <property type="entry name" value="CADHERIN-3"/>
    <property type="match status" value="1"/>
</dbReference>
<dbReference type="GO" id="GO:0005886">
    <property type="term" value="C:plasma membrane"/>
    <property type="evidence" value="ECO:0007669"/>
    <property type="project" value="UniProtKB-SubCell"/>
</dbReference>
<evidence type="ECO:0000256" key="7">
    <source>
        <dbReference type="ARBA" id="ARBA00022837"/>
    </source>
</evidence>
<keyword evidence="8" id="KW-0130">Cell adhesion</keyword>
<evidence type="ECO:0000256" key="9">
    <source>
        <dbReference type="ARBA" id="ARBA00022989"/>
    </source>
</evidence>
<keyword evidence="5 16" id="KW-0732">Signal</keyword>
<feature type="domain" description="Cadherin" evidence="17">
    <location>
        <begin position="1056"/>
        <end position="1166"/>
    </location>
</feature>
<dbReference type="GO" id="GO:0005509">
    <property type="term" value="F:calcium ion binding"/>
    <property type="evidence" value="ECO:0007669"/>
    <property type="project" value="UniProtKB-UniRule"/>
</dbReference>
<evidence type="ECO:0000256" key="16">
    <source>
        <dbReference type="SAM" id="SignalP"/>
    </source>
</evidence>
<dbReference type="GO" id="GO:0007156">
    <property type="term" value="P:homophilic cell adhesion via plasma membrane adhesion molecules"/>
    <property type="evidence" value="ECO:0007669"/>
    <property type="project" value="InterPro"/>
</dbReference>
<proteinExistence type="predicted"/>
<evidence type="ECO:0000256" key="12">
    <source>
        <dbReference type="ARBA" id="ARBA00059331"/>
    </source>
</evidence>
<evidence type="ECO:0000259" key="17">
    <source>
        <dbReference type="PROSITE" id="PS50268"/>
    </source>
</evidence>
<feature type="domain" description="Cadherin" evidence="17">
    <location>
        <begin position="47"/>
        <end position="140"/>
    </location>
</feature>
<dbReference type="CDD" id="cd11304">
    <property type="entry name" value="Cadherin_repeat"/>
    <property type="match status" value="14"/>
</dbReference>
<evidence type="ECO:0000256" key="14">
    <source>
        <dbReference type="SAM" id="MobiDB-lite"/>
    </source>
</evidence>
<evidence type="ECO:0000256" key="1">
    <source>
        <dbReference type="ARBA" id="ARBA00004251"/>
    </source>
</evidence>
<feature type="domain" description="Cadherin" evidence="17">
    <location>
        <begin position="1508"/>
        <end position="1629"/>
    </location>
</feature>
<keyword evidence="4" id="KW-0479">Metal-binding</keyword>
<keyword evidence="19" id="KW-1185">Reference proteome</keyword>
<feature type="domain" description="Cadherin" evidence="17">
    <location>
        <begin position="1279"/>
        <end position="1386"/>
    </location>
</feature>
<dbReference type="EMBL" id="VUJU01002795">
    <property type="protein sequence ID" value="KAF0760077.1"/>
    <property type="molecule type" value="Genomic_DNA"/>
</dbReference>
<evidence type="ECO:0000313" key="18">
    <source>
        <dbReference type="EMBL" id="KAF0760077.1"/>
    </source>
</evidence>
<keyword evidence="11" id="KW-0325">Glycoprotein</keyword>
<dbReference type="FunFam" id="2.60.40.60:FF:000118">
    <property type="entry name" value="protocadherin Fat 4"/>
    <property type="match status" value="1"/>
</dbReference>
<dbReference type="InterPro" id="IPR015919">
    <property type="entry name" value="Cadherin-like_sf"/>
</dbReference>
<dbReference type="SMART" id="SM00112">
    <property type="entry name" value="CA"/>
    <property type="match status" value="14"/>
</dbReference>
<dbReference type="GO" id="GO:0007163">
    <property type="term" value="P:establishment or maintenance of cell polarity"/>
    <property type="evidence" value="ECO:0007669"/>
    <property type="project" value="UniProtKB-ARBA"/>
</dbReference>
<comment type="function">
    <text evidence="12">Cadherins are calcium-dependent cell adhesion proteins. They preferentially interact with themselves in a homophilic manner in connecting cells.</text>
</comment>
<dbReference type="GO" id="GO:0001736">
    <property type="term" value="P:establishment of planar polarity"/>
    <property type="evidence" value="ECO:0007669"/>
    <property type="project" value="UniProtKB-ARBA"/>
</dbReference>
<feature type="domain" description="Cadherin" evidence="17">
    <location>
        <begin position="367"/>
        <end position="484"/>
    </location>
</feature>
<dbReference type="PROSITE" id="PS50268">
    <property type="entry name" value="CADHERIN_2"/>
    <property type="match status" value="14"/>
</dbReference>
<feature type="compositionally biased region" description="Basic and acidic residues" evidence="14">
    <location>
        <begin position="1819"/>
        <end position="1828"/>
    </location>
</feature>
<evidence type="ECO:0000256" key="13">
    <source>
        <dbReference type="PROSITE-ProRule" id="PRU00043"/>
    </source>
</evidence>
<evidence type="ECO:0000256" key="4">
    <source>
        <dbReference type="ARBA" id="ARBA00022723"/>
    </source>
</evidence>
<evidence type="ECO:0000256" key="11">
    <source>
        <dbReference type="ARBA" id="ARBA00023180"/>
    </source>
</evidence>
<dbReference type="InterPro" id="IPR050174">
    <property type="entry name" value="Protocadherin/Cadherin-CA"/>
</dbReference>
<dbReference type="FunFam" id="2.60.40.60:FF:000123">
    <property type="entry name" value="Protocadherin beta 4"/>
    <property type="match status" value="1"/>
</dbReference>
<protein>
    <submittedName>
        <fullName evidence="18">Cadherin-23-like isoform X1</fullName>
    </submittedName>
</protein>
<dbReference type="FunFam" id="2.60.40.60:FF:000033">
    <property type="entry name" value="FAT atypical cadherin 1"/>
    <property type="match status" value="2"/>
</dbReference>
<dbReference type="FunFam" id="2.60.40.60:FF:000168">
    <property type="entry name" value="Cadherin-related family member 2"/>
    <property type="match status" value="1"/>
</dbReference>
<dbReference type="FunFam" id="2.60.40.60:FF:000345">
    <property type="entry name" value="Cadherin 2"/>
    <property type="match status" value="1"/>
</dbReference>
<feature type="domain" description="Cadherin" evidence="17">
    <location>
        <begin position="257"/>
        <end position="366"/>
    </location>
</feature>
<feature type="transmembrane region" description="Helical" evidence="15">
    <location>
        <begin position="1731"/>
        <end position="1754"/>
    </location>
</feature>
<keyword evidence="6" id="KW-0677">Repeat</keyword>
<feature type="region of interest" description="Disordered" evidence="14">
    <location>
        <begin position="1819"/>
        <end position="1845"/>
    </location>
</feature>
<feature type="domain" description="Cadherin" evidence="17">
    <location>
        <begin position="1387"/>
        <end position="1507"/>
    </location>
</feature>
<evidence type="ECO:0000256" key="15">
    <source>
        <dbReference type="SAM" id="Phobius"/>
    </source>
</evidence>
<name>A0A6G0YRB5_APHCR</name>
<dbReference type="GO" id="GO:0008104">
    <property type="term" value="P:intracellular protein localization"/>
    <property type="evidence" value="ECO:0007669"/>
    <property type="project" value="UniProtKB-ARBA"/>
</dbReference>